<feature type="domain" description="Glycine radical" evidence="2">
    <location>
        <begin position="1"/>
        <end position="90"/>
    </location>
</feature>
<dbReference type="PROSITE" id="PS51149">
    <property type="entry name" value="GLY_RADICAL_2"/>
    <property type="match status" value="1"/>
</dbReference>
<evidence type="ECO:0000313" key="3">
    <source>
        <dbReference type="EMBL" id="GAI50822.1"/>
    </source>
</evidence>
<dbReference type="AlphaFoldDB" id="X1P3C7"/>
<comment type="caution">
    <text evidence="3">The sequence shown here is derived from an EMBL/GenBank/DDBJ whole genome shotgun (WGS) entry which is preliminary data.</text>
</comment>
<protein>
    <recommendedName>
        <fullName evidence="2">Glycine radical domain-containing protein</fullName>
    </recommendedName>
</protein>
<accession>X1P3C7</accession>
<dbReference type="SUPFAM" id="SSF51998">
    <property type="entry name" value="PFL-like glycyl radical enzymes"/>
    <property type="match status" value="1"/>
</dbReference>
<sequence>MLEGKTEPDKLDILRSIIDGVFGFSGTDGEAGFYVYFNVTSVSVLRDVMEHPERYPEPVIYRIHGQYIDFRCLSKDIQEDIVARLDPSSTRI</sequence>
<keyword evidence="1" id="KW-0556">Organic radical</keyword>
<reference evidence="3" key="1">
    <citation type="journal article" date="2014" name="Front. Microbiol.">
        <title>High frequency of phylogenetically diverse reductive dehalogenase-homologous genes in deep subseafloor sedimentary metagenomes.</title>
        <authorList>
            <person name="Kawai M."/>
            <person name="Futagami T."/>
            <person name="Toyoda A."/>
            <person name="Takaki Y."/>
            <person name="Nishi S."/>
            <person name="Hori S."/>
            <person name="Arai W."/>
            <person name="Tsubouchi T."/>
            <person name="Morono Y."/>
            <person name="Uchiyama I."/>
            <person name="Ito T."/>
            <person name="Fujiyama A."/>
            <person name="Inagaki F."/>
            <person name="Takami H."/>
        </authorList>
    </citation>
    <scope>NUCLEOTIDE SEQUENCE</scope>
    <source>
        <strain evidence="3">Expedition CK06-06</strain>
    </source>
</reference>
<dbReference type="Gene3D" id="3.20.70.20">
    <property type="match status" value="1"/>
</dbReference>
<organism evidence="3">
    <name type="scientific">marine sediment metagenome</name>
    <dbReference type="NCBI Taxonomy" id="412755"/>
    <lineage>
        <taxon>unclassified sequences</taxon>
        <taxon>metagenomes</taxon>
        <taxon>ecological metagenomes</taxon>
    </lineage>
</organism>
<dbReference type="EMBL" id="BARV01038772">
    <property type="protein sequence ID" value="GAI50822.1"/>
    <property type="molecule type" value="Genomic_DNA"/>
</dbReference>
<proteinExistence type="predicted"/>
<dbReference type="InterPro" id="IPR001150">
    <property type="entry name" value="Gly_radical"/>
</dbReference>
<gene>
    <name evidence="3" type="ORF">S06H3_59628</name>
</gene>
<evidence type="ECO:0000256" key="1">
    <source>
        <dbReference type="ARBA" id="ARBA00022818"/>
    </source>
</evidence>
<dbReference type="GO" id="GO:0003824">
    <property type="term" value="F:catalytic activity"/>
    <property type="evidence" value="ECO:0007669"/>
    <property type="project" value="InterPro"/>
</dbReference>
<evidence type="ECO:0000259" key="2">
    <source>
        <dbReference type="PROSITE" id="PS51149"/>
    </source>
</evidence>
<name>X1P3C7_9ZZZZ</name>